<gene>
    <name evidence="1" type="ORF">GCM10009838_56390</name>
</gene>
<dbReference type="EMBL" id="BAAAQM010000037">
    <property type="protein sequence ID" value="GAA1986572.1"/>
    <property type="molecule type" value="Genomic_DNA"/>
</dbReference>
<protein>
    <recommendedName>
        <fullName evidence="3">ABM domain-containing protein</fullName>
    </recommendedName>
</protein>
<proteinExistence type="predicted"/>
<dbReference type="SUPFAM" id="SSF54909">
    <property type="entry name" value="Dimeric alpha+beta barrel"/>
    <property type="match status" value="1"/>
</dbReference>
<sequence>MTAFIQVMEYETTHPDEVEALMDEWVAATEGKRTATHDMHTRDRDRPGRYVDIIEFPSYEAAMRNSSLPETQHIAAKMRDLCESDVRFLNLDVVRDETLAEKG</sequence>
<reference evidence="2" key="1">
    <citation type="journal article" date="2019" name="Int. J. Syst. Evol. Microbiol.">
        <title>The Global Catalogue of Microorganisms (GCM) 10K type strain sequencing project: providing services to taxonomists for standard genome sequencing and annotation.</title>
        <authorList>
            <consortium name="The Broad Institute Genomics Platform"/>
            <consortium name="The Broad Institute Genome Sequencing Center for Infectious Disease"/>
            <person name="Wu L."/>
            <person name="Ma J."/>
        </authorList>
    </citation>
    <scope>NUCLEOTIDE SEQUENCE [LARGE SCALE GENOMIC DNA]</scope>
    <source>
        <strain evidence="2">JCM 16013</strain>
    </source>
</reference>
<evidence type="ECO:0008006" key="3">
    <source>
        <dbReference type="Google" id="ProtNLM"/>
    </source>
</evidence>
<evidence type="ECO:0000313" key="2">
    <source>
        <dbReference type="Proteomes" id="UP001499854"/>
    </source>
</evidence>
<dbReference type="RefSeq" id="WP_344660151.1">
    <property type="nucleotide sequence ID" value="NZ_BAAAQM010000037.1"/>
</dbReference>
<keyword evidence="2" id="KW-1185">Reference proteome</keyword>
<evidence type="ECO:0000313" key="1">
    <source>
        <dbReference type="EMBL" id="GAA1986572.1"/>
    </source>
</evidence>
<name>A0ABP5DVP4_9ACTN</name>
<comment type="caution">
    <text evidence="1">The sequence shown here is derived from an EMBL/GenBank/DDBJ whole genome shotgun (WGS) entry which is preliminary data.</text>
</comment>
<dbReference type="InterPro" id="IPR011008">
    <property type="entry name" value="Dimeric_a/b-barrel"/>
</dbReference>
<dbReference type="Proteomes" id="UP001499854">
    <property type="component" value="Unassembled WGS sequence"/>
</dbReference>
<accession>A0ABP5DVP4</accession>
<organism evidence="1 2">
    <name type="scientific">Catenulispora subtropica</name>
    <dbReference type="NCBI Taxonomy" id="450798"/>
    <lineage>
        <taxon>Bacteria</taxon>
        <taxon>Bacillati</taxon>
        <taxon>Actinomycetota</taxon>
        <taxon>Actinomycetes</taxon>
        <taxon>Catenulisporales</taxon>
        <taxon>Catenulisporaceae</taxon>
        <taxon>Catenulispora</taxon>
    </lineage>
</organism>